<proteinExistence type="predicted"/>
<reference evidence="2" key="2">
    <citation type="submission" date="2020-11" db="EMBL/GenBank/DDBJ databases">
        <authorList>
            <person name="Cecchin M."/>
            <person name="Marcolungo L."/>
            <person name="Rossato M."/>
            <person name="Girolomoni L."/>
            <person name="Cosentino E."/>
            <person name="Cuine S."/>
            <person name="Li-Beisson Y."/>
            <person name="Delledonne M."/>
            <person name="Ballottari M."/>
        </authorList>
    </citation>
    <scope>NUCLEOTIDE SEQUENCE</scope>
    <source>
        <strain evidence="2">211/11P</strain>
        <tissue evidence="2">Whole cell</tissue>
    </source>
</reference>
<organism evidence="2 3">
    <name type="scientific">Chlorella vulgaris</name>
    <name type="common">Green alga</name>
    <dbReference type="NCBI Taxonomy" id="3077"/>
    <lineage>
        <taxon>Eukaryota</taxon>
        <taxon>Viridiplantae</taxon>
        <taxon>Chlorophyta</taxon>
        <taxon>core chlorophytes</taxon>
        <taxon>Trebouxiophyceae</taxon>
        <taxon>Chlorellales</taxon>
        <taxon>Chlorellaceae</taxon>
        <taxon>Chlorella clade</taxon>
        <taxon>Chlorella</taxon>
    </lineage>
</organism>
<reference evidence="2" key="1">
    <citation type="journal article" date="2019" name="Plant J.">
        <title>Chlorella vulgaris genome assembly and annotation reveals the molecular basis for metabolic acclimation to high light conditions.</title>
        <authorList>
            <person name="Cecchin M."/>
            <person name="Marcolungo L."/>
            <person name="Rossato M."/>
            <person name="Girolomoni L."/>
            <person name="Cosentino E."/>
            <person name="Cuine S."/>
            <person name="Li-Beisson Y."/>
            <person name="Delledonne M."/>
            <person name="Ballottari M."/>
        </authorList>
    </citation>
    <scope>NUCLEOTIDE SEQUENCE</scope>
    <source>
        <strain evidence="2">211/11P</strain>
    </source>
</reference>
<dbReference type="EMBL" id="SIDB01000002">
    <property type="protein sequence ID" value="KAI3436514.1"/>
    <property type="molecule type" value="Genomic_DNA"/>
</dbReference>
<accession>A0A9D4Z0D9</accession>
<dbReference type="Proteomes" id="UP001055712">
    <property type="component" value="Unassembled WGS sequence"/>
</dbReference>
<keyword evidence="3" id="KW-1185">Reference proteome</keyword>
<dbReference type="AlphaFoldDB" id="A0A9D4Z0D9"/>
<protein>
    <submittedName>
        <fullName evidence="2">Uncharacterized protein</fullName>
    </submittedName>
</protein>
<evidence type="ECO:0000313" key="3">
    <source>
        <dbReference type="Proteomes" id="UP001055712"/>
    </source>
</evidence>
<evidence type="ECO:0000313" key="2">
    <source>
        <dbReference type="EMBL" id="KAI3436514.1"/>
    </source>
</evidence>
<gene>
    <name evidence="2" type="ORF">D9Q98_005931</name>
</gene>
<feature type="region of interest" description="Disordered" evidence="1">
    <location>
        <begin position="137"/>
        <end position="158"/>
    </location>
</feature>
<sequence length="173" mass="18294">MEMSGTTSRATCRSIGSHQCVPAGAGRPAAAGGRGGQAVARARCKSCSKTAACLQANRHMNLMVDEEEEEAAAPVGSLGPPLAASWRMLLLQMEMQKELHEQLQAAPHARHHEDAGLCGALGRDVLPYLCKRIDDDDREENEEDAGTKSACLGTSPAAAQPGVLHSRCIANHK</sequence>
<evidence type="ECO:0000256" key="1">
    <source>
        <dbReference type="SAM" id="MobiDB-lite"/>
    </source>
</evidence>
<comment type="caution">
    <text evidence="2">The sequence shown here is derived from an EMBL/GenBank/DDBJ whole genome shotgun (WGS) entry which is preliminary data.</text>
</comment>
<name>A0A9D4Z0D9_CHLVU</name>